<dbReference type="PANTHER" id="PTHR46622:SF1">
    <property type="entry name" value="DNA-DEPENDENT METALLOPROTEASE WSS1"/>
    <property type="match status" value="1"/>
</dbReference>
<evidence type="ECO:0000313" key="8">
    <source>
        <dbReference type="EMBL" id="CAK9192175.1"/>
    </source>
</evidence>
<dbReference type="Proteomes" id="UP001497512">
    <property type="component" value="Chromosome 1"/>
</dbReference>
<evidence type="ECO:0000259" key="6">
    <source>
        <dbReference type="PROSITE" id="PS50199"/>
    </source>
</evidence>
<dbReference type="EMBL" id="OZ019893">
    <property type="protein sequence ID" value="CAK9192175.1"/>
    <property type="molecule type" value="Genomic_DNA"/>
</dbReference>
<evidence type="ECO:0000259" key="7">
    <source>
        <dbReference type="PROSITE" id="PS51397"/>
    </source>
</evidence>
<feature type="domain" description="RanBP2-type" evidence="6">
    <location>
        <begin position="318"/>
        <end position="349"/>
    </location>
</feature>
<dbReference type="InterPro" id="IPR013536">
    <property type="entry name" value="WLM_dom"/>
</dbReference>
<sequence length="399" mass="43290">MPIASIEAGDLNKVWEIRTLGKERDVEAREMLEMAAKQVQPIMRKRKWNVKLLSEFCPSNPALLGLNIDGGREVRVRLRRHNHESEFYPYEDVLGTLLHELTHNVHGPHDAKFYKLLDEITKECEELMAKGITGTGQGFDAPGKRLGGYTHNPPPTNLRSAAAAAAEKRARSGVLMPSGSHRLGGDSEIMKALSPLQAAAMAAERRLKDDLWCAAPTTTNSNDGAGKAKEIEEVQGPQPSGQQLSANEPSKEKRKQRLDDENVVQDAGAVSRVNRKGAAGFDPVRAAALARAQQGVLGQGESSSYGQSQGTKTNGASPLGSDQWVCNVCTLHNLPLALICAACGKEREMGSNGMPTAKTWKCKFCTLENLDLLDNCEACNQWRFSHGAPIASRGPYVGT</sequence>
<accession>A0ABP0TCE2</accession>
<keyword evidence="2 4" id="KW-0863">Zinc-finger</keyword>
<gene>
    <name evidence="8" type="ORF">CSSPTR1EN2_LOCUS1759</name>
</gene>
<dbReference type="InterPro" id="IPR001876">
    <property type="entry name" value="Znf_RanBP2"/>
</dbReference>
<evidence type="ECO:0000256" key="3">
    <source>
        <dbReference type="ARBA" id="ARBA00022833"/>
    </source>
</evidence>
<feature type="region of interest" description="Disordered" evidence="5">
    <location>
        <begin position="232"/>
        <end position="269"/>
    </location>
</feature>
<dbReference type="PANTHER" id="PTHR46622">
    <property type="entry name" value="DNA-DEPENDENT METALLOPROTEASE WSS1"/>
    <property type="match status" value="1"/>
</dbReference>
<reference evidence="8 9" key="1">
    <citation type="submission" date="2024-02" db="EMBL/GenBank/DDBJ databases">
        <authorList>
            <consortium name="ELIXIR-Norway"/>
            <consortium name="Elixir Norway"/>
        </authorList>
    </citation>
    <scope>NUCLEOTIDE SEQUENCE [LARGE SCALE GENOMIC DNA]</scope>
</reference>
<dbReference type="Pfam" id="PF08325">
    <property type="entry name" value="WLM"/>
    <property type="match status" value="1"/>
</dbReference>
<evidence type="ECO:0000256" key="2">
    <source>
        <dbReference type="ARBA" id="ARBA00022771"/>
    </source>
</evidence>
<keyword evidence="1" id="KW-0479">Metal-binding</keyword>
<feature type="compositionally biased region" description="Polar residues" evidence="5">
    <location>
        <begin position="237"/>
        <end position="248"/>
    </location>
</feature>
<dbReference type="InterPro" id="IPR053000">
    <property type="entry name" value="WSS1-like_metalloprotease"/>
</dbReference>
<name>A0ABP0TCE2_9BRYO</name>
<dbReference type="PROSITE" id="PS01358">
    <property type="entry name" value="ZF_RANBP2_1"/>
    <property type="match status" value="2"/>
</dbReference>
<dbReference type="PROSITE" id="PS50199">
    <property type="entry name" value="ZF_RANBP2_2"/>
    <property type="match status" value="1"/>
</dbReference>
<protein>
    <recommendedName>
        <fullName evidence="10">WLM-domain-containing protein</fullName>
    </recommendedName>
</protein>
<dbReference type="Gene3D" id="4.10.1060.10">
    <property type="entry name" value="Zinc finger, RanBP2-type"/>
    <property type="match status" value="1"/>
</dbReference>
<dbReference type="PROSITE" id="PS51397">
    <property type="entry name" value="WLM"/>
    <property type="match status" value="1"/>
</dbReference>
<evidence type="ECO:0008006" key="10">
    <source>
        <dbReference type="Google" id="ProtNLM"/>
    </source>
</evidence>
<proteinExistence type="predicted"/>
<keyword evidence="9" id="KW-1185">Reference proteome</keyword>
<evidence type="ECO:0000256" key="1">
    <source>
        <dbReference type="ARBA" id="ARBA00022723"/>
    </source>
</evidence>
<organism evidence="8 9">
    <name type="scientific">Sphagnum troendelagicum</name>
    <dbReference type="NCBI Taxonomy" id="128251"/>
    <lineage>
        <taxon>Eukaryota</taxon>
        <taxon>Viridiplantae</taxon>
        <taxon>Streptophyta</taxon>
        <taxon>Embryophyta</taxon>
        <taxon>Bryophyta</taxon>
        <taxon>Sphagnophytina</taxon>
        <taxon>Sphagnopsida</taxon>
        <taxon>Sphagnales</taxon>
        <taxon>Sphagnaceae</taxon>
        <taxon>Sphagnum</taxon>
    </lineage>
</organism>
<keyword evidence="3" id="KW-0862">Zinc</keyword>
<dbReference type="InterPro" id="IPR036443">
    <property type="entry name" value="Znf_RanBP2_sf"/>
</dbReference>
<dbReference type="SMART" id="SM00547">
    <property type="entry name" value="ZnF_RBZ"/>
    <property type="match status" value="2"/>
</dbReference>
<feature type="domain" description="WLM" evidence="7">
    <location>
        <begin position="5"/>
        <end position="208"/>
    </location>
</feature>
<evidence type="ECO:0000313" key="9">
    <source>
        <dbReference type="Proteomes" id="UP001497512"/>
    </source>
</evidence>
<evidence type="ECO:0000256" key="5">
    <source>
        <dbReference type="SAM" id="MobiDB-lite"/>
    </source>
</evidence>
<dbReference type="SUPFAM" id="SSF90209">
    <property type="entry name" value="Ran binding protein zinc finger-like"/>
    <property type="match status" value="2"/>
</dbReference>
<evidence type="ECO:0000256" key="4">
    <source>
        <dbReference type="PROSITE-ProRule" id="PRU00322"/>
    </source>
</evidence>